<protein>
    <submittedName>
        <fullName evidence="2">Putative secreted lipase</fullName>
    </submittedName>
</protein>
<dbReference type="Gene3D" id="3.40.50.1820">
    <property type="entry name" value="alpha/beta hydrolase"/>
    <property type="match status" value="1"/>
</dbReference>
<reference evidence="2 3" key="1">
    <citation type="journal article" date="2013" name="Biodegradation">
        <title>Quantitative proteomic analysis of ibuprofen-degrading Patulibacter sp. strain I11.</title>
        <authorList>
            <person name="Almeida B."/>
            <person name="Kjeldal H."/>
            <person name="Lolas I."/>
            <person name="Knudsen A.D."/>
            <person name="Carvalho G."/>
            <person name="Nielsen K.L."/>
            <person name="Barreto Crespo M.T."/>
            <person name="Stensballe A."/>
            <person name="Nielsen J.L."/>
        </authorList>
    </citation>
    <scope>NUCLEOTIDE SEQUENCE [LARGE SCALE GENOMIC DNA]</scope>
    <source>
        <strain evidence="2 3">I11</strain>
    </source>
</reference>
<dbReference type="PANTHER" id="PTHR32015:SF1">
    <property type="entry name" value="LIPASE"/>
    <property type="match status" value="1"/>
</dbReference>
<dbReference type="Pfam" id="PF01674">
    <property type="entry name" value="Lipase_2"/>
    <property type="match status" value="1"/>
</dbReference>
<proteinExistence type="predicted"/>
<dbReference type="GO" id="GO:0016042">
    <property type="term" value="P:lipid catabolic process"/>
    <property type="evidence" value="ECO:0007669"/>
    <property type="project" value="InterPro"/>
</dbReference>
<dbReference type="SUPFAM" id="SSF53474">
    <property type="entry name" value="alpha/beta-Hydrolases"/>
    <property type="match status" value="1"/>
</dbReference>
<dbReference type="Proteomes" id="UP000005143">
    <property type="component" value="Unassembled WGS sequence"/>
</dbReference>
<evidence type="ECO:0000256" key="1">
    <source>
        <dbReference type="SAM" id="SignalP"/>
    </source>
</evidence>
<dbReference type="RefSeq" id="WP_007579306.1">
    <property type="nucleotide sequence ID" value="NZ_AGUD01000319.1"/>
</dbReference>
<dbReference type="InterPro" id="IPR029058">
    <property type="entry name" value="AB_hydrolase_fold"/>
</dbReference>
<feature type="chain" id="PRO_5039285270" evidence="1">
    <location>
        <begin position="26"/>
        <end position="318"/>
    </location>
</feature>
<comment type="caution">
    <text evidence="2">The sequence shown here is derived from an EMBL/GenBank/DDBJ whole genome shotgun (WGS) entry which is preliminary data.</text>
</comment>
<name>H0EBV5_9ACTN</name>
<keyword evidence="1" id="KW-0732">Signal</keyword>
<feature type="signal peptide" evidence="1">
    <location>
        <begin position="1"/>
        <end position="25"/>
    </location>
</feature>
<keyword evidence="3" id="KW-1185">Reference proteome</keyword>
<dbReference type="OrthoDB" id="8871309at2"/>
<dbReference type="PANTHER" id="PTHR32015">
    <property type="entry name" value="FASTING INDUCED LIPASE"/>
    <property type="match status" value="1"/>
</dbReference>
<dbReference type="EMBL" id="AGUD01000319">
    <property type="protein sequence ID" value="EHN08832.1"/>
    <property type="molecule type" value="Genomic_DNA"/>
</dbReference>
<dbReference type="AlphaFoldDB" id="H0EBV5"/>
<gene>
    <name evidence="2" type="ORF">PAI11_43380</name>
</gene>
<dbReference type="InterPro" id="IPR002918">
    <property type="entry name" value="Lipase_EstA/Esterase_EstB"/>
</dbReference>
<evidence type="ECO:0000313" key="2">
    <source>
        <dbReference type="EMBL" id="EHN08832.1"/>
    </source>
</evidence>
<organism evidence="2 3">
    <name type="scientific">Patulibacter medicamentivorans</name>
    <dbReference type="NCBI Taxonomy" id="1097667"/>
    <lineage>
        <taxon>Bacteria</taxon>
        <taxon>Bacillati</taxon>
        <taxon>Actinomycetota</taxon>
        <taxon>Thermoleophilia</taxon>
        <taxon>Solirubrobacterales</taxon>
        <taxon>Patulibacteraceae</taxon>
        <taxon>Patulibacter</taxon>
    </lineage>
</organism>
<evidence type="ECO:0000313" key="3">
    <source>
        <dbReference type="Proteomes" id="UP000005143"/>
    </source>
</evidence>
<sequence>MSRLKRRLSVVLLAALCAVGVPAVAASAATGPPNPSFASAFGYSAFVDADVDPPGANDWSCRPSSRHPEPVVLVHGTWENRYDNWAFISPALKAAGYCVFALDYGDEADSALGKIPALKGTGDIRESAKELAAYVDRVRSATGSAKVDIVGHSQGGMMPRQYLKFEGGAGKVDALVTLGATHHGTTLSGIGSLGKTFGLLGVAEPLLGPAAIQQVVGSEFLTALNAGGDTVPGVHYTVIATKYDEVTTPYGSTFLTAGPGATVKNITLQNGCPIDFSDHLSMSYGPRTLHYILNALDPARAGTLPGMLAPCVPRGPVL</sequence>
<dbReference type="GO" id="GO:0016298">
    <property type="term" value="F:lipase activity"/>
    <property type="evidence" value="ECO:0007669"/>
    <property type="project" value="TreeGrafter"/>
</dbReference>
<accession>H0EBV5</accession>
<dbReference type="PATRIC" id="fig|1097667.3.peg.4299"/>